<evidence type="ECO:0000313" key="5">
    <source>
        <dbReference type="Proteomes" id="UP000824755"/>
    </source>
</evidence>
<gene>
    <name evidence="4" type="ORF">H8L67_02055</name>
</gene>
<sequence length="362" mass="39311">MSTFSPASADPRWHWLKPDLQVVDFWLSRCNALWSTHEARARVVAVIPEADGVSTVVLKPNRHFKGFRPGQHVNVSVEIDGIRHTRSYSLSDAPRPDKLLRVTVKAVEGGKVSRYLQAVRRRAVVHLSQAFGDFELPMDNAPVVLMAAGSGITPMLSLLKAQAAMAFPRPVLLACWARNAREWVQAETLRDWMAKHANFKVHLIATREKPEGDAGLFGRISKAHIDTLFSGLPSPHVLVCGPSGFVGTARERVAAWAKSFQAESFTPPVQVVAPESEGTVQVTLQRSGRTLEVARGATLLEALEAQGVNPAFGCRMGICNTCACGKSAGVSRDVLNGELGTEPTHALRLCISTAQSDLSLEL</sequence>
<proteinExistence type="predicted"/>
<dbReference type="InterPro" id="IPR001709">
    <property type="entry name" value="Flavoprot_Pyr_Nucl_cyt_Rdtase"/>
</dbReference>
<dbReference type="PRINTS" id="PR00371">
    <property type="entry name" value="FPNCR"/>
</dbReference>
<organism evidence="4 5">
    <name type="scientific">Lysobacter soyae</name>
    <dbReference type="NCBI Taxonomy" id="2764185"/>
    <lineage>
        <taxon>Bacteria</taxon>
        <taxon>Pseudomonadati</taxon>
        <taxon>Pseudomonadota</taxon>
        <taxon>Gammaproteobacteria</taxon>
        <taxon>Lysobacterales</taxon>
        <taxon>Lysobacteraceae</taxon>
        <taxon>Lysobacter</taxon>
    </lineage>
</organism>
<keyword evidence="5" id="KW-1185">Reference proteome</keyword>
<dbReference type="Gene3D" id="2.40.30.10">
    <property type="entry name" value="Translation factors"/>
    <property type="match status" value="1"/>
</dbReference>
<name>A0ABX8WR80_9GAMM</name>
<evidence type="ECO:0000256" key="1">
    <source>
        <dbReference type="ARBA" id="ARBA00034078"/>
    </source>
</evidence>
<dbReference type="PROSITE" id="PS51085">
    <property type="entry name" value="2FE2S_FER_2"/>
    <property type="match status" value="1"/>
</dbReference>
<dbReference type="InterPro" id="IPR036010">
    <property type="entry name" value="2Fe-2S_ferredoxin-like_sf"/>
</dbReference>
<dbReference type="InterPro" id="IPR050415">
    <property type="entry name" value="MRET"/>
</dbReference>
<evidence type="ECO:0000259" key="2">
    <source>
        <dbReference type="PROSITE" id="PS51085"/>
    </source>
</evidence>
<dbReference type="CDD" id="cd00207">
    <property type="entry name" value="fer2"/>
    <property type="match status" value="1"/>
</dbReference>
<dbReference type="PRINTS" id="PR00410">
    <property type="entry name" value="PHEHYDRXLASE"/>
</dbReference>
<dbReference type="PANTHER" id="PTHR47354">
    <property type="entry name" value="NADH OXIDOREDUCTASE HCR"/>
    <property type="match status" value="1"/>
</dbReference>
<dbReference type="Proteomes" id="UP000824755">
    <property type="component" value="Chromosome"/>
</dbReference>
<dbReference type="CDD" id="cd06216">
    <property type="entry name" value="FNR_iron_sulfur_binding_2"/>
    <property type="match status" value="1"/>
</dbReference>
<dbReference type="RefSeq" id="WP_220380137.1">
    <property type="nucleotide sequence ID" value="NZ_CP080544.1"/>
</dbReference>
<protein>
    <submittedName>
        <fullName evidence="4">2Fe-2S iron-sulfur cluster binding domain-containing protein</fullName>
    </submittedName>
</protein>
<dbReference type="Gene3D" id="3.40.50.80">
    <property type="entry name" value="Nucleotide-binding domain of ferredoxin-NADP reductase (FNR) module"/>
    <property type="match status" value="1"/>
</dbReference>
<feature type="domain" description="FAD-binding FR-type" evidence="3">
    <location>
        <begin position="36"/>
        <end position="137"/>
    </location>
</feature>
<dbReference type="PANTHER" id="PTHR47354:SF3">
    <property type="entry name" value="OXIDOREDUCTASE-RELATED"/>
    <property type="match status" value="1"/>
</dbReference>
<feature type="domain" description="2Fe-2S ferredoxin-type" evidence="2">
    <location>
        <begin position="280"/>
        <end position="362"/>
    </location>
</feature>
<reference evidence="4 5" key="1">
    <citation type="submission" date="2021-08" db="EMBL/GenBank/DDBJ databases">
        <title>Lysobacter sp. strain CJ11 Genome sequencing and assembly.</title>
        <authorList>
            <person name="Kim I."/>
        </authorList>
    </citation>
    <scope>NUCLEOTIDE SEQUENCE [LARGE SCALE GENOMIC DNA]</scope>
    <source>
        <strain evidence="4 5">CJ11</strain>
    </source>
</reference>
<evidence type="ECO:0000313" key="4">
    <source>
        <dbReference type="EMBL" id="QYR53320.1"/>
    </source>
</evidence>
<dbReference type="InterPro" id="IPR017938">
    <property type="entry name" value="Riboflavin_synthase-like_b-brl"/>
</dbReference>
<dbReference type="EMBL" id="CP080544">
    <property type="protein sequence ID" value="QYR53320.1"/>
    <property type="molecule type" value="Genomic_DNA"/>
</dbReference>
<dbReference type="InterPro" id="IPR012675">
    <property type="entry name" value="Beta-grasp_dom_sf"/>
</dbReference>
<dbReference type="InterPro" id="IPR001041">
    <property type="entry name" value="2Fe-2S_ferredoxin-type"/>
</dbReference>
<dbReference type="InterPro" id="IPR001433">
    <property type="entry name" value="OxRdtase_FAD/NAD-bd"/>
</dbReference>
<dbReference type="PROSITE" id="PS51384">
    <property type="entry name" value="FAD_FR"/>
    <property type="match status" value="1"/>
</dbReference>
<accession>A0ABX8WR80</accession>
<dbReference type="Gene3D" id="3.10.20.30">
    <property type="match status" value="1"/>
</dbReference>
<dbReference type="SUPFAM" id="SSF63380">
    <property type="entry name" value="Riboflavin synthase domain-like"/>
    <property type="match status" value="1"/>
</dbReference>
<dbReference type="Pfam" id="PF00111">
    <property type="entry name" value="Fer2"/>
    <property type="match status" value="1"/>
</dbReference>
<evidence type="ECO:0000259" key="3">
    <source>
        <dbReference type="PROSITE" id="PS51384"/>
    </source>
</evidence>
<dbReference type="SUPFAM" id="SSF52343">
    <property type="entry name" value="Ferredoxin reductase-like, C-terminal NADP-linked domain"/>
    <property type="match status" value="1"/>
</dbReference>
<dbReference type="SUPFAM" id="SSF54292">
    <property type="entry name" value="2Fe-2S ferredoxin-like"/>
    <property type="match status" value="1"/>
</dbReference>
<dbReference type="InterPro" id="IPR017927">
    <property type="entry name" value="FAD-bd_FR_type"/>
</dbReference>
<dbReference type="InterPro" id="IPR008333">
    <property type="entry name" value="Cbr1-like_FAD-bd_dom"/>
</dbReference>
<comment type="cofactor">
    <cofactor evidence="1">
        <name>[2Fe-2S] cluster</name>
        <dbReference type="ChEBI" id="CHEBI:190135"/>
    </cofactor>
</comment>
<dbReference type="Pfam" id="PF00175">
    <property type="entry name" value="NAD_binding_1"/>
    <property type="match status" value="1"/>
</dbReference>
<dbReference type="InterPro" id="IPR039261">
    <property type="entry name" value="FNR_nucleotide-bd"/>
</dbReference>
<dbReference type="Pfam" id="PF00970">
    <property type="entry name" value="FAD_binding_6"/>
    <property type="match status" value="1"/>
</dbReference>